<dbReference type="PANTHER" id="PTHR36159">
    <property type="entry name" value="PROTEIN CBG23766"/>
    <property type="match status" value="1"/>
</dbReference>
<dbReference type="Pfam" id="PF21738">
    <property type="entry name" value="DJR-like_dom"/>
    <property type="match status" value="1"/>
</dbReference>
<name>A0AAJ7BLK8_CEPCN</name>
<evidence type="ECO:0000259" key="1">
    <source>
        <dbReference type="Pfam" id="PF21738"/>
    </source>
</evidence>
<organism evidence="2 3">
    <name type="scientific">Cephus cinctus</name>
    <name type="common">Wheat stem sawfly</name>
    <dbReference type="NCBI Taxonomy" id="211228"/>
    <lineage>
        <taxon>Eukaryota</taxon>
        <taxon>Metazoa</taxon>
        <taxon>Ecdysozoa</taxon>
        <taxon>Arthropoda</taxon>
        <taxon>Hexapoda</taxon>
        <taxon>Insecta</taxon>
        <taxon>Pterygota</taxon>
        <taxon>Neoptera</taxon>
        <taxon>Endopterygota</taxon>
        <taxon>Hymenoptera</taxon>
        <taxon>Cephoidea</taxon>
        <taxon>Cephidae</taxon>
        <taxon>Cephus</taxon>
    </lineage>
</organism>
<dbReference type="Proteomes" id="UP000694920">
    <property type="component" value="Unplaced"/>
</dbReference>
<dbReference type="InterPro" id="IPR049512">
    <property type="entry name" value="DJR-like_dom"/>
</dbReference>
<sequence>MEEETLNIRTPITFDESIAHCEMHAHQPYASSTFNNSDEIRISVQHQDLCLLSSRSSLHVYGKLVKEDGSTAATNTTLINNGIFHLFDEIRYEMNGIEIDRNKNVGLTSLMKGYLSLTPGQRSLMDNAGWMQSDKLTDAAGYFDVSIPLSIILGFAEDYRKIVVNAKHEFILTRKKSDVNAIVQSAPEECKVVIQKLEWLIPYVKVSYRRKIELLKFVEKDAPIPMSFRTWELYEYPLLPTTSKHVWTVKTSSQLEKPGYVILGFQTGKKNNKNKNTSHFDHCNVKDVKLFLNSQCYLYGNLNLDIDRNQFALLYEMYLNFQATYYGKEPEPILRKSDFLVYGSLIVIDCSKQNESLKFGPVDWWGEKSSIKTLRSSLCKQSTTMEFIVDVQGFKKPSDEFVLKELSVIGVGSDFSEPATFLFQPPCSWGSLPVKYKCMNLWLQCNFHGIS</sequence>
<accession>A0AAJ7BLK8</accession>
<dbReference type="AlphaFoldDB" id="A0AAJ7BLK8"/>
<evidence type="ECO:0000313" key="3">
    <source>
        <dbReference type="RefSeq" id="XP_015589148.1"/>
    </source>
</evidence>
<keyword evidence="2" id="KW-1185">Reference proteome</keyword>
<dbReference type="RefSeq" id="XP_015589148.1">
    <property type="nucleotide sequence ID" value="XM_015733662.1"/>
</dbReference>
<proteinExistence type="predicted"/>
<evidence type="ECO:0000313" key="2">
    <source>
        <dbReference type="Proteomes" id="UP000694920"/>
    </source>
</evidence>
<feature type="domain" description="Double jelly roll-like" evidence="1">
    <location>
        <begin position="78"/>
        <end position="363"/>
    </location>
</feature>
<dbReference type="PANTHER" id="PTHR36159:SF1">
    <property type="entry name" value="RETROVIRUS-RELATED POL POLYPROTEIN FROM TRANSPOSON 412-LIKE PROTEIN"/>
    <property type="match status" value="1"/>
</dbReference>
<reference evidence="3" key="1">
    <citation type="submission" date="2025-08" db="UniProtKB">
        <authorList>
            <consortium name="RefSeq"/>
        </authorList>
    </citation>
    <scope>IDENTIFICATION</scope>
</reference>
<gene>
    <name evidence="3" type="primary">LOC107264884</name>
</gene>
<dbReference type="KEGG" id="ccin:107264884"/>
<protein>
    <submittedName>
        <fullName evidence="3">Uncharacterized protein LOC107264884</fullName>
    </submittedName>
</protein>
<dbReference type="GeneID" id="107264884"/>